<dbReference type="Pfam" id="PF00069">
    <property type="entry name" value="Pkinase"/>
    <property type="match status" value="1"/>
</dbReference>
<organism evidence="3 4">
    <name type="scientific">Cyanidium caldarium</name>
    <name type="common">Red alga</name>
    <dbReference type="NCBI Taxonomy" id="2771"/>
    <lineage>
        <taxon>Eukaryota</taxon>
        <taxon>Rhodophyta</taxon>
        <taxon>Bangiophyceae</taxon>
        <taxon>Cyanidiales</taxon>
        <taxon>Cyanidiaceae</taxon>
        <taxon>Cyanidium</taxon>
    </lineage>
</organism>
<dbReference type="AlphaFoldDB" id="A0AAV9IZ85"/>
<evidence type="ECO:0000259" key="2">
    <source>
        <dbReference type="PROSITE" id="PS50011"/>
    </source>
</evidence>
<proteinExistence type="predicted"/>
<protein>
    <recommendedName>
        <fullName evidence="2">Protein kinase domain-containing protein</fullName>
    </recommendedName>
</protein>
<gene>
    <name evidence="3" type="ORF">CDCA_CDCA13G3683</name>
</gene>
<dbReference type="PANTHER" id="PTHR46699:SF1">
    <property type="entry name" value="SERINE_THREONINE-PROTEIN KINASE STN8, CHLOROPLASTIC"/>
    <property type="match status" value="1"/>
</dbReference>
<feature type="region of interest" description="Disordered" evidence="1">
    <location>
        <begin position="1"/>
        <end position="24"/>
    </location>
</feature>
<accession>A0AAV9IZ85</accession>
<dbReference type="GO" id="GO:0005524">
    <property type="term" value="F:ATP binding"/>
    <property type="evidence" value="ECO:0007669"/>
    <property type="project" value="InterPro"/>
</dbReference>
<dbReference type="InterPro" id="IPR011009">
    <property type="entry name" value="Kinase-like_dom_sf"/>
</dbReference>
<feature type="domain" description="Protein kinase" evidence="2">
    <location>
        <begin position="75"/>
        <end position="404"/>
    </location>
</feature>
<dbReference type="EMBL" id="JANCYW010000013">
    <property type="protein sequence ID" value="KAK4537658.1"/>
    <property type="molecule type" value="Genomic_DNA"/>
</dbReference>
<name>A0AAV9IZ85_CYACA</name>
<sequence>MFVVTTGLKGQSRRSGLGRRAGRGGGRWARTRECAALCPFRCVWGGEGVCGRRSTSVMLIPGALDVNWWRHVQVEWRSGELARGNFGAVYVGEHRLSGEPLVVKAAKAAADGLAQSLLEVERHVNWKLQDRSEELQPRRWAMFLGSARVSSLGAPPELLDAYAPTVLVWRKEGSGETLEDYLSSRPCSALSAAIGASDAAAHGASLCRSSFRIVVGELLHALTQLQAAGIMHRDVKPRNVLVVPHAEDGAPLKLIDFGSACEWGPFFKRGYRADHATCDPTYAAPEMFLSPFHPDRFDVFSVGLIGLRVLLPALRSEMRLRECVTQLRFKYQWDVTRWACDVAARADQQPNARSASALGVDPLPLQLSSLAQDAALLRVLSAMLRERPRYRASAAQALQLYDFSNLPSTETA</sequence>
<dbReference type="InterPro" id="IPR000719">
    <property type="entry name" value="Prot_kinase_dom"/>
</dbReference>
<evidence type="ECO:0000313" key="4">
    <source>
        <dbReference type="Proteomes" id="UP001301350"/>
    </source>
</evidence>
<dbReference type="Proteomes" id="UP001301350">
    <property type="component" value="Unassembled WGS sequence"/>
</dbReference>
<comment type="caution">
    <text evidence="3">The sequence shown here is derived from an EMBL/GenBank/DDBJ whole genome shotgun (WGS) entry which is preliminary data.</text>
</comment>
<dbReference type="PANTHER" id="PTHR46699">
    <property type="entry name" value="SERINE/THREONINE-PROTEIN KINASE STN8, CHLOROPLASTIC-RELATED"/>
    <property type="match status" value="1"/>
</dbReference>
<evidence type="ECO:0000256" key="1">
    <source>
        <dbReference type="SAM" id="MobiDB-lite"/>
    </source>
</evidence>
<dbReference type="Gene3D" id="3.30.200.20">
    <property type="entry name" value="Phosphorylase Kinase, domain 1"/>
    <property type="match status" value="1"/>
</dbReference>
<reference evidence="3 4" key="1">
    <citation type="submission" date="2022-07" db="EMBL/GenBank/DDBJ databases">
        <title>Genome-wide signatures of adaptation to extreme environments.</title>
        <authorList>
            <person name="Cho C.H."/>
            <person name="Yoon H.S."/>
        </authorList>
    </citation>
    <scope>NUCLEOTIDE SEQUENCE [LARGE SCALE GENOMIC DNA]</scope>
    <source>
        <strain evidence="3 4">DBV 063 E5</strain>
    </source>
</reference>
<dbReference type="PROSITE" id="PS50011">
    <property type="entry name" value="PROTEIN_KINASE_DOM"/>
    <property type="match status" value="1"/>
</dbReference>
<evidence type="ECO:0000313" key="3">
    <source>
        <dbReference type="EMBL" id="KAK4537658.1"/>
    </source>
</evidence>
<dbReference type="Gene3D" id="1.10.510.10">
    <property type="entry name" value="Transferase(Phosphotransferase) domain 1"/>
    <property type="match status" value="1"/>
</dbReference>
<dbReference type="InterPro" id="IPR008271">
    <property type="entry name" value="Ser/Thr_kinase_AS"/>
</dbReference>
<dbReference type="PROSITE" id="PS00108">
    <property type="entry name" value="PROTEIN_KINASE_ST"/>
    <property type="match status" value="1"/>
</dbReference>
<dbReference type="SMART" id="SM00220">
    <property type="entry name" value="S_TKc"/>
    <property type="match status" value="1"/>
</dbReference>
<dbReference type="GO" id="GO:0004672">
    <property type="term" value="F:protein kinase activity"/>
    <property type="evidence" value="ECO:0007669"/>
    <property type="project" value="InterPro"/>
</dbReference>
<keyword evidence="4" id="KW-1185">Reference proteome</keyword>
<dbReference type="SUPFAM" id="SSF56112">
    <property type="entry name" value="Protein kinase-like (PK-like)"/>
    <property type="match status" value="1"/>
</dbReference>